<keyword evidence="9" id="KW-1133">Transmembrane helix</keyword>
<dbReference type="CDD" id="cd00067">
    <property type="entry name" value="GAL4"/>
    <property type="match status" value="1"/>
</dbReference>
<gene>
    <name evidence="11" type="ORF">EI97DRAFT_450995</name>
</gene>
<keyword evidence="9" id="KW-0472">Membrane</keyword>
<comment type="subcellular location">
    <subcellularLocation>
        <location evidence="1">Nucleus</location>
    </subcellularLocation>
</comment>
<dbReference type="Pfam" id="PF04082">
    <property type="entry name" value="Fungal_trans"/>
    <property type="match status" value="1"/>
</dbReference>
<dbReference type="GO" id="GO:0045944">
    <property type="term" value="P:positive regulation of transcription by RNA polymerase II"/>
    <property type="evidence" value="ECO:0007669"/>
    <property type="project" value="TreeGrafter"/>
</dbReference>
<dbReference type="EMBL" id="ML986497">
    <property type="protein sequence ID" value="KAF2275428.1"/>
    <property type="molecule type" value="Genomic_DNA"/>
</dbReference>
<evidence type="ECO:0000256" key="9">
    <source>
        <dbReference type="SAM" id="Phobius"/>
    </source>
</evidence>
<dbReference type="AlphaFoldDB" id="A0A6A6JHJ2"/>
<dbReference type="PROSITE" id="PS50048">
    <property type="entry name" value="ZN2_CY6_FUNGAL_2"/>
    <property type="match status" value="1"/>
</dbReference>
<keyword evidence="12" id="KW-1185">Reference proteome</keyword>
<dbReference type="GO" id="GO:0006351">
    <property type="term" value="P:DNA-templated transcription"/>
    <property type="evidence" value="ECO:0007669"/>
    <property type="project" value="InterPro"/>
</dbReference>
<dbReference type="OrthoDB" id="422427at2759"/>
<keyword evidence="9" id="KW-0812">Transmembrane</keyword>
<evidence type="ECO:0000259" key="10">
    <source>
        <dbReference type="PROSITE" id="PS50048"/>
    </source>
</evidence>
<sequence>MGSPASASETADVRTTASSQSVSHDTPQVDDVADAPGYNSPINHDEKPEQTQKTPGGPLQKRRRVTRACDECRRKKIKCDGKQPCTHCTVYSYECTYDQPSNRRRNAPPQYVEALETQLKRAKALLSMVLPAVDLNDPNLDLNLQNGVLPPRSMPVARPQDPVQNAPMQPVPQEPMRDESQDWRLESMVKATGQLDLDADGKWDYHGHSSGLTFMRRLQQQFGDIMPLPEPAASPLIKNRPRSYVFDSPISAHHSPVEHHSTAPPATDLPPKAEAKALCDSALIDSGALMRVVHLPSFYKLLDRVYDVSPDSYGSAEHSFLPLLYAVLALGTLFSSPEEPSEEHRYETDIDHGASRQLLDIADCRDLTSLQAVVFMIQFLQSSAKLPTCYAYIGVAMRSALRLGLHRSFSVNFNPIEAEVRKRLFWTIRRMDIYVGAMLGLPIFLRDEDVDQEWPVEVDDEYITETDIRSMPQGEISVIAASNAHTRLVLILSDICKHVYPIKGTQSDGNSSVTYTVSYSKIRQLEKALQYWLDELPEALRPASEASPIMMRVQQLLRMAFGHAQLLLYRPFLHYVSRAFRTQAVDQRAFACASACISVSRNIIHITEQMNSRGLLIGAYWFSMYTTFFAIISILYFVLENPTGPTSHELYREAERGKAVLAQFAERSMAADRCTKTLNSIFERLPERMKRVAEDIHAVAGKKRGQGHSPQLQHNRPARLQPEDFVAADLRRANTLPETMPDHKPTSGSTLPVSQAQLTALGIDPAYARASLQPKADFYESRPNLTPTSATTIGGSFVVPVNGKIQHQPNHSFPATPLGNSFVEPTGLSVPLSDVSAMMFPSPDPFAYPNQPMTTFENNNNPQGFKADMPPTVTSLPYQVAHDMKPPVAFDPGSLDVPVDSRPWNDTDVQVFGPMPMYLMQGAQQRSNIQSRTASQNIQMTSSPSTGNMNFADLLGGEEWANTFMDQSLGLNNARSGYGNHPDYGLSGGSGPQNWR</sequence>
<dbReference type="CDD" id="cd12148">
    <property type="entry name" value="fungal_TF_MHR"/>
    <property type="match status" value="1"/>
</dbReference>
<feature type="compositionally biased region" description="Polar residues" evidence="8">
    <location>
        <begin position="1"/>
        <end position="26"/>
    </location>
</feature>
<evidence type="ECO:0000313" key="12">
    <source>
        <dbReference type="Proteomes" id="UP000800097"/>
    </source>
</evidence>
<dbReference type="SMART" id="SM00906">
    <property type="entry name" value="Fungal_trans"/>
    <property type="match status" value="1"/>
</dbReference>
<dbReference type="GO" id="GO:0000981">
    <property type="term" value="F:DNA-binding transcription factor activity, RNA polymerase II-specific"/>
    <property type="evidence" value="ECO:0007669"/>
    <property type="project" value="InterPro"/>
</dbReference>
<evidence type="ECO:0000256" key="5">
    <source>
        <dbReference type="ARBA" id="ARBA00023125"/>
    </source>
</evidence>
<dbReference type="RefSeq" id="XP_033652967.1">
    <property type="nucleotide sequence ID" value="XM_033800317.1"/>
</dbReference>
<dbReference type="GO" id="GO:0043565">
    <property type="term" value="F:sequence-specific DNA binding"/>
    <property type="evidence" value="ECO:0007669"/>
    <property type="project" value="TreeGrafter"/>
</dbReference>
<keyword evidence="5" id="KW-0238">DNA-binding</keyword>
<evidence type="ECO:0000256" key="7">
    <source>
        <dbReference type="ARBA" id="ARBA00023242"/>
    </source>
</evidence>
<dbReference type="Proteomes" id="UP000800097">
    <property type="component" value="Unassembled WGS sequence"/>
</dbReference>
<evidence type="ECO:0000313" key="11">
    <source>
        <dbReference type="EMBL" id="KAF2275428.1"/>
    </source>
</evidence>
<dbReference type="GeneID" id="54553492"/>
<dbReference type="SUPFAM" id="SSF57701">
    <property type="entry name" value="Zn2/Cys6 DNA-binding domain"/>
    <property type="match status" value="1"/>
</dbReference>
<organism evidence="11 12">
    <name type="scientific">Westerdykella ornata</name>
    <dbReference type="NCBI Taxonomy" id="318751"/>
    <lineage>
        <taxon>Eukaryota</taxon>
        <taxon>Fungi</taxon>
        <taxon>Dikarya</taxon>
        <taxon>Ascomycota</taxon>
        <taxon>Pezizomycotina</taxon>
        <taxon>Dothideomycetes</taxon>
        <taxon>Pleosporomycetidae</taxon>
        <taxon>Pleosporales</taxon>
        <taxon>Sporormiaceae</taxon>
        <taxon>Westerdykella</taxon>
    </lineage>
</organism>
<keyword evidence="2" id="KW-0479">Metal-binding</keyword>
<reference evidence="11" key="1">
    <citation type="journal article" date="2020" name="Stud. Mycol.">
        <title>101 Dothideomycetes genomes: a test case for predicting lifestyles and emergence of pathogens.</title>
        <authorList>
            <person name="Haridas S."/>
            <person name="Albert R."/>
            <person name="Binder M."/>
            <person name="Bloem J."/>
            <person name="Labutti K."/>
            <person name="Salamov A."/>
            <person name="Andreopoulos B."/>
            <person name="Baker S."/>
            <person name="Barry K."/>
            <person name="Bills G."/>
            <person name="Bluhm B."/>
            <person name="Cannon C."/>
            <person name="Castanera R."/>
            <person name="Culley D."/>
            <person name="Daum C."/>
            <person name="Ezra D."/>
            <person name="Gonzalez J."/>
            <person name="Henrissat B."/>
            <person name="Kuo A."/>
            <person name="Liang C."/>
            <person name="Lipzen A."/>
            <person name="Lutzoni F."/>
            <person name="Magnuson J."/>
            <person name="Mondo S."/>
            <person name="Nolan M."/>
            <person name="Ohm R."/>
            <person name="Pangilinan J."/>
            <person name="Park H.-J."/>
            <person name="Ramirez L."/>
            <person name="Alfaro M."/>
            <person name="Sun H."/>
            <person name="Tritt A."/>
            <person name="Yoshinaga Y."/>
            <person name="Zwiers L.-H."/>
            <person name="Turgeon B."/>
            <person name="Goodwin S."/>
            <person name="Spatafora J."/>
            <person name="Crous P."/>
            <person name="Grigoriev I."/>
        </authorList>
    </citation>
    <scope>NUCLEOTIDE SEQUENCE</scope>
    <source>
        <strain evidence="11">CBS 379.55</strain>
    </source>
</reference>
<keyword evidence="7" id="KW-0539">Nucleus</keyword>
<evidence type="ECO:0000256" key="2">
    <source>
        <dbReference type="ARBA" id="ARBA00022723"/>
    </source>
</evidence>
<dbReference type="GO" id="GO:0005634">
    <property type="term" value="C:nucleus"/>
    <property type="evidence" value="ECO:0007669"/>
    <property type="project" value="UniProtKB-SubCell"/>
</dbReference>
<dbReference type="InterPro" id="IPR001138">
    <property type="entry name" value="Zn2Cys6_DnaBD"/>
</dbReference>
<accession>A0A6A6JHJ2</accession>
<feature type="region of interest" description="Disordered" evidence="8">
    <location>
        <begin position="1"/>
        <end position="65"/>
    </location>
</feature>
<dbReference type="SMART" id="SM00066">
    <property type="entry name" value="GAL4"/>
    <property type="match status" value="1"/>
</dbReference>
<evidence type="ECO:0000256" key="6">
    <source>
        <dbReference type="ARBA" id="ARBA00023163"/>
    </source>
</evidence>
<feature type="transmembrane region" description="Helical" evidence="9">
    <location>
        <begin position="619"/>
        <end position="639"/>
    </location>
</feature>
<keyword evidence="3" id="KW-0862">Zinc</keyword>
<proteinExistence type="predicted"/>
<evidence type="ECO:0000256" key="4">
    <source>
        <dbReference type="ARBA" id="ARBA00023015"/>
    </source>
</evidence>
<dbReference type="PROSITE" id="PS00463">
    <property type="entry name" value="ZN2_CY6_FUNGAL_1"/>
    <property type="match status" value="1"/>
</dbReference>
<evidence type="ECO:0000256" key="3">
    <source>
        <dbReference type="ARBA" id="ARBA00022833"/>
    </source>
</evidence>
<name>A0A6A6JHJ2_WESOR</name>
<dbReference type="InterPro" id="IPR051711">
    <property type="entry name" value="Stress_Response_Reg"/>
</dbReference>
<feature type="domain" description="Zn(2)-C6 fungal-type" evidence="10">
    <location>
        <begin position="68"/>
        <end position="97"/>
    </location>
</feature>
<evidence type="ECO:0000256" key="8">
    <source>
        <dbReference type="SAM" id="MobiDB-lite"/>
    </source>
</evidence>
<dbReference type="InterPro" id="IPR036864">
    <property type="entry name" value="Zn2-C6_fun-type_DNA-bd_sf"/>
</dbReference>
<protein>
    <recommendedName>
        <fullName evidence="10">Zn(2)-C6 fungal-type domain-containing protein</fullName>
    </recommendedName>
</protein>
<dbReference type="Gene3D" id="4.10.240.10">
    <property type="entry name" value="Zn(2)-C6 fungal-type DNA-binding domain"/>
    <property type="match status" value="1"/>
</dbReference>
<evidence type="ECO:0000256" key="1">
    <source>
        <dbReference type="ARBA" id="ARBA00004123"/>
    </source>
</evidence>
<dbReference type="InterPro" id="IPR007219">
    <property type="entry name" value="XnlR_reg_dom"/>
</dbReference>
<dbReference type="Pfam" id="PF00172">
    <property type="entry name" value="Zn_clus"/>
    <property type="match status" value="1"/>
</dbReference>
<keyword evidence="4" id="KW-0805">Transcription regulation</keyword>
<dbReference type="PANTHER" id="PTHR47540">
    <property type="entry name" value="THIAMINE REPRESSIBLE GENES REGULATORY PROTEIN THI5"/>
    <property type="match status" value="1"/>
</dbReference>
<keyword evidence="6" id="KW-0804">Transcription</keyword>
<dbReference type="PANTHER" id="PTHR47540:SF1">
    <property type="entry name" value="ACTIVATOR OF STRESS GENES 1-RELATED"/>
    <property type="match status" value="1"/>
</dbReference>
<dbReference type="GO" id="GO:0008270">
    <property type="term" value="F:zinc ion binding"/>
    <property type="evidence" value="ECO:0007669"/>
    <property type="project" value="InterPro"/>
</dbReference>